<keyword evidence="4" id="KW-1185">Reference proteome</keyword>
<name>R2NHL9_9ENTE</name>
<dbReference type="EMBL" id="ASWA01000002">
    <property type="protein sequence ID" value="EOT69718.1"/>
    <property type="molecule type" value="Genomic_DNA"/>
</dbReference>
<evidence type="ECO:0000313" key="1">
    <source>
        <dbReference type="EMBL" id="EOH71592.1"/>
    </source>
</evidence>
<accession>R2NHL9</accession>
<evidence type="ECO:0000313" key="4">
    <source>
        <dbReference type="Proteomes" id="UP000014148"/>
    </source>
</evidence>
<comment type="caution">
    <text evidence="1">The sequence shown here is derived from an EMBL/GenBank/DDBJ whole genome shotgun (WGS) entry which is preliminary data.</text>
</comment>
<dbReference type="RefSeq" id="WP_010743312.1">
    <property type="nucleotide sequence ID" value="NZ_KB946253.1"/>
</dbReference>
<dbReference type="OrthoDB" id="2190035at2"/>
<dbReference type="PATRIC" id="fig|1158601.3.peg.4507"/>
<evidence type="ECO:0000313" key="3">
    <source>
        <dbReference type="Proteomes" id="UP000013783"/>
    </source>
</evidence>
<sequence>MEIIAYVKDYGEKIFIGTFESMENIHDEVEAKMDDLGLSYMITGGQLKRPIYIVQGTNEYKLIWGSNR</sequence>
<proteinExistence type="predicted"/>
<reference evidence="1 3" key="1">
    <citation type="submission" date="2013-02" db="EMBL/GenBank/DDBJ databases">
        <title>The Genome Sequence of Enterococcus malodoratus ATCC_43197.</title>
        <authorList>
            <consortium name="The Broad Institute Genome Sequencing Platform"/>
            <consortium name="The Broad Institute Genome Sequencing Center for Infectious Disease"/>
            <person name="Earl A.M."/>
            <person name="Gilmore M.S."/>
            <person name="Lebreton F."/>
            <person name="Walker B."/>
            <person name="Young S.K."/>
            <person name="Zeng Q."/>
            <person name="Gargeya S."/>
            <person name="Fitzgerald M."/>
            <person name="Haas B."/>
            <person name="Abouelleil A."/>
            <person name="Alvarado L."/>
            <person name="Arachchi H.M."/>
            <person name="Berlin A.M."/>
            <person name="Chapman S.B."/>
            <person name="Dewar J."/>
            <person name="Goldberg J."/>
            <person name="Griggs A."/>
            <person name="Gujja S."/>
            <person name="Hansen M."/>
            <person name="Howarth C."/>
            <person name="Imamovic A."/>
            <person name="Larimer J."/>
            <person name="McCowan C."/>
            <person name="Murphy C."/>
            <person name="Neiman D."/>
            <person name="Pearson M."/>
            <person name="Priest M."/>
            <person name="Roberts A."/>
            <person name="Saif S."/>
            <person name="Shea T."/>
            <person name="Sisk P."/>
            <person name="Sykes S."/>
            <person name="Wortman J."/>
            <person name="Nusbaum C."/>
            <person name="Birren B."/>
        </authorList>
    </citation>
    <scope>NUCLEOTIDE SEQUENCE [LARGE SCALE GENOMIC DNA]</scope>
    <source>
        <strain evidence="1 3">ATCC 43197</strain>
    </source>
</reference>
<dbReference type="Proteomes" id="UP000014148">
    <property type="component" value="Unassembled WGS sequence"/>
</dbReference>
<dbReference type="STRING" id="71451.RV07_GL000790"/>
<dbReference type="EMBL" id="AJAK01000032">
    <property type="protein sequence ID" value="EOH71592.1"/>
    <property type="molecule type" value="Genomic_DNA"/>
</dbReference>
<gene>
    <name evidence="2" type="ORF">I585_01185</name>
    <name evidence="1" type="ORF">UAI_04548</name>
</gene>
<dbReference type="Proteomes" id="UP000013783">
    <property type="component" value="Unassembled WGS sequence"/>
</dbReference>
<organism evidence="1 3">
    <name type="scientific">Enterococcus malodoratus ATCC 43197</name>
    <dbReference type="NCBI Taxonomy" id="1158601"/>
    <lineage>
        <taxon>Bacteria</taxon>
        <taxon>Bacillati</taxon>
        <taxon>Bacillota</taxon>
        <taxon>Bacilli</taxon>
        <taxon>Lactobacillales</taxon>
        <taxon>Enterococcaceae</taxon>
        <taxon>Enterococcus</taxon>
    </lineage>
</organism>
<dbReference type="AlphaFoldDB" id="R2NHL9"/>
<protein>
    <submittedName>
        <fullName evidence="1">Uncharacterized protein</fullName>
    </submittedName>
</protein>
<evidence type="ECO:0000313" key="2">
    <source>
        <dbReference type="EMBL" id="EOT69718.1"/>
    </source>
</evidence>
<reference evidence="2 4" key="2">
    <citation type="submission" date="2013-03" db="EMBL/GenBank/DDBJ databases">
        <title>The Genome Sequence of Enterococcus malodoratus ATCC_43197 (PacBio/Illumina hybrid assembly).</title>
        <authorList>
            <consortium name="The Broad Institute Genomics Platform"/>
            <consortium name="The Broad Institute Genome Sequencing Center for Infectious Disease"/>
            <person name="Earl A."/>
            <person name="Russ C."/>
            <person name="Gilmore M."/>
            <person name="Surin D."/>
            <person name="Walker B."/>
            <person name="Young S."/>
            <person name="Zeng Q."/>
            <person name="Gargeya S."/>
            <person name="Fitzgerald M."/>
            <person name="Haas B."/>
            <person name="Abouelleil A."/>
            <person name="Allen A.W."/>
            <person name="Alvarado L."/>
            <person name="Arachchi H.M."/>
            <person name="Berlin A.M."/>
            <person name="Chapman S.B."/>
            <person name="Gainer-Dewar J."/>
            <person name="Goldberg J."/>
            <person name="Griggs A."/>
            <person name="Gujja S."/>
            <person name="Hansen M."/>
            <person name="Howarth C."/>
            <person name="Imamovic A."/>
            <person name="Ireland A."/>
            <person name="Larimer J."/>
            <person name="McCowan C."/>
            <person name="Murphy C."/>
            <person name="Pearson M."/>
            <person name="Poon T.W."/>
            <person name="Priest M."/>
            <person name="Roberts A."/>
            <person name="Saif S."/>
            <person name="Shea T."/>
            <person name="Sisk P."/>
            <person name="Sykes S."/>
            <person name="Wortman J."/>
            <person name="Nusbaum C."/>
            <person name="Birren B."/>
        </authorList>
    </citation>
    <scope>NUCLEOTIDE SEQUENCE [LARGE SCALE GENOMIC DNA]</scope>
    <source>
        <strain evidence="2 4">ATCC 43197</strain>
    </source>
</reference>